<name>A0A9P4PCX0_9PLEO</name>
<proteinExistence type="predicted"/>
<dbReference type="EMBL" id="MU001507">
    <property type="protein sequence ID" value="KAF2440681.1"/>
    <property type="molecule type" value="Genomic_DNA"/>
</dbReference>
<evidence type="ECO:0000313" key="1">
    <source>
        <dbReference type="EMBL" id="KAF2440681.1"/>
    </source>
</evidence>
<comment type="caution">
    <text evidence="1">The sequence shown here is derived from an EMBL/GenBank/DDBJ whole genome shotgun (WGS) entry which is preliminary data.</text>
</comment>
<sequence length="162" mass="18073">MMLPASPNSPPTAARRTVVVGAKFQGRECARWAAVELWKAGRRREKDALCARISHNRSGVDSVESPTTSQIKPWQRTVKFISCPRVDSGRSGRHLTRDWRRDPCRFRFRRKRLALQGAEGAFGPALLHHLVGDFSPEKEGAKSESLQRPFALISAVLPTNAS</sequence>
<dbReference type="AlphaFoldDB" id="A0A9P4PCX0"/>
<organism evidence="1 2">
    <name type="scientific">Karstenula rhodostoma CBS 690.94</name>
    <dbReference type="NCBI Taxonomy" id="1392251"/>
    <lineage>
        <taxon>Eukaryota</taxon>
        <taxon>Fungi</taxon>
        <taxon>Dikarya</taxon>
        <taxon>Ascomycota</taxon>
        <taxon>Pezizomycotina</taxon>
        <taxon>Dothideomycetes</taxon>
        <taxon>Pleosporomycetidae</taxon>
        <taxon>Pleosporales</taxon>
        <taxon>Massarineae</taxon>
        <taxon>Didymosphaeriaceae</taxon>
        <taxon>Karstenula</taxon>
    </lineage>
</organism>
<keyword evidence="2" id="KW-1185">Reference proteome</keyword>
<reference evidence="1" key="1">
    <citation type="journal article" date="2020" name="Stud. Mycol.">
        <title>101 Dothideomycetes genomes: a test case for predicting lifestyles and emergence of pathogens.</title>
        <authorList>
            <person name="Haridas S."/>
            <person name="Albert R."/>
            <person name="Binder M."/>
            <person name="Bloem J."/>
            <person name="Labutti K."/>
            <person name="Salamov A."/>
            <person name="Andreopoulos B."/>
            <person name="Baker S."/>
            <person name="Barry K."/>
            <person name="Bills G."/>
            <person name="Bluhm B."/>
            <person name="Cannon C."/>
            <person name="Castanera R."/>
            <person name="Culley D."/>
            <person name="Daum C."/>
            <person name="Ezra D."/>
            <person name="Gonzalez J."/>
            <person name="Henrissat B."/>
            <person name="Kuo A."/>
            <person name="Liang C."/>
            <person name="Lipzen A."/>
            <person name="Lutzoni F."/>
            <person name="Magnuson J."/>
            <person name="Mondo S."/>
            <person name="Nolan M."/>
            <person name="Ohm R."/>
            <person name="Pangilinan J."/>
            <person name="Park H.-J."/>
            <person name="Ramirez L."/>
            <person name="Alfaro M."/>
            <person name="Sun H."/>
            <person name="Tritt A."/>
            <person name="Yoshinaga Y."/>
            <person name="Zwiers L.-H."/>
            <person name="Turgeon B."/>
            <person name="Goodwin S."/>
            <person name="Spatafora J."/>
            <person name="Crous P."/>
            <person name="Grigoriev I."/>
        </authorList>
    </citation>
    <scope>NUCLEOTIDE SEQUENCE</scope>
    <source>
        <strain evidence="1">CBS 690.94</strain>
    </source>
</reference>
<dbReference type="Proteomes" id="UP000799764">
    <property type="component" value="Unassembled WGS sequence"/>
</dbReference>
<gene>
    <name evidence="1" type="ORF">P171DRAFT_500200</name>
</gene>
<protein>
    <submittedName>
        <fullName evidence="1">Uncharacterized protein</fullName>
    </submittedName>
</protein>
<accession>A0A9P4PCX0</accession>
<evidence type="ECO:0000313" key="2">
    <source>
        <dbReference type="Proteomes" id="UP000799764"/>
    </source>
</evidence>